<keyword evidence="4" id="KW-1185">Reference proteome</keyword>
<organism evidence="2 4">
    <name type="scientific">Rhizophagus clarus</name>
    <dbReference type="NCBI Taxonomy" id="94130"/>
    <lineage>
        <taxon>Eukaryota</taxon>
        <taxon>Fungi</taxon>
        <taxon>Fungi incertae sedis</taxon>
        <taxon>Mucoromycota</taxon>
        <taxon>Glomeromycotina</taxon>
        <taxon>Glomeromycetes</taxon>
        <taxon>Glomerales</taxon>
        <taxon>Glomeraceae</taxon>
        <taxon>Rhizophagus</taxon>
    </lineage>
</organism>
<dbReference type="EMBL" id="BEXD01004100">
    <property type="protein sequence ID" value="GBC06816.1"/>
    <property type="molecule type" value="Genomic_DNA"/>
</dbReference>
<evidence type="ECO:0000313" key="4">
    <source>
        <dbReference type="Proteomes" id="UP000247702"/>
    </source>
</evidence>
<dbReference type="Proteomes" id="UP000247702">
    <property type="component" value="Unassembled WGS sequence"/>
</dbReference>
<sequence length="72" mass="8462">MEDDLHQQHVRELLKRNVPKLTKNNTTVPHNPSTLLHTFAAHVRLTKRASQFHPGSSSKRIKVLDFRRYYLS</sequence>
<dbReference type="AlphaFoldDB" id="A0A2Z6RUU9"/>
<comment type="caution">
    <text evidence="2">The sequence shown here is derived from an EMBL/GenBank/DDBJ whole genome shotgun (WGS) entry which is preliminary data.</text>
</comment>
<accession>A0A2Z6RUU9</accession>
<dbReference type="EMBL" id="BEXD01004100">
    <property type="protein sequence ID" value="GBC06811.1"/>
    <property type="molecule type" value="Genomic_DNA"/>
</dbReference>
<gene>
    <name evidence="3" type="ORF">RCL2_001480000</name>
    <name evidence="1" type="ORF">RclHR1_07060004</name>
    <name evidence="2" type="ORF">RclHR1_07060009</name>
</gene>
<evidence type="ECO:0000313" key="3">
    <source>
        <dbReference type="EMBL" id="GES87829.1"/>
    </source>
</evidence>
<name>A0A2Z6RUU9_9GLOM</name>
<protein>
    <submittedName>
        <fullName evidence="2">Uncharacterized protein</fullName>
    </submittedName>
</protein>
<reference evidence="3" key="2">
    <citation type="submission" date="2019-10" db="EMBL/GenBank/DDBJ databases">
        <title>Conservation and host-specific expression of non-tandemly repeated heterogenous ribosome RNA gene in arbuscular mycorrhizal fungi.</title>
        <authorList>
            <person name="Maeda T."/>
            <person name="Kobayashi Y."/>
            <person name="Nakagawa T."/>
            <person name="Ezawa T."/>
            <person name="Yamaguchi K."/>
            <person name="Bino T."/>
            <person name="Nishimoto Y."/>
            <person name="Shigenobu S."/>
            <person name="Kawaguchi M."/>
        </authorList>
    </citation>
    <scope>NUCLEOTIDE SEQUENCE</scope>
    <source>
        <strain evidence="3">HR1</strain>
    </source>
</reference>
<proteinExistence type="predicted"/>
<reference evidence="2 4" key="1">
    <citation type="submission" date="2017-11" db="EMBL/GenBank/DDBJ databases">
        <title>The genome of Rhizophagus clarus HR1 reveals common genetic basis of auxotrophy among arbuscular mycorrhizal fungi.</title>
        <authorList>
            <person name="Kobayashi Y."/>
        </authorList>
    </citation>
    <scope>NUCLEOTIDE SEQUENCE [LARGE SCALE GENOMIC DNA]</scope>
    <source>
        <strain evidence="2 4">HR1</strain>
    </source>
</reference>
<dbReference type="EMBL" id="BLAL01000172">
    <property type="protein sequence ID" value="GES87829.1"/>
    <property type="molecule type" value="Genomic_DNA"/>
</dbReference>
<evidence type="ECO:0000313" key="2">
    <source>
        <dbReference type="EMBL" id="GBC06816.1"/>
    </source>
</evidence>
<dbReference type="Proteomes" id="UP000615446">
    <property type="component" value="Unassembled WGS sequence"/>
</dbReference>
<evidence type="ECO:0000313" key="1">
    <source>
        <dbReference type="EMBL" id="GBC06811.1"/>
    </source>
</evidence>